<accession>A0A2W7TCX7</accession>
<evidence type="ECO:0000259" key="4">
    <source>
        <dbReference type="Pfam" id="PF00326"/>
    </source>
</evidence>
<evidence type="ECO:0000313" key="6">
    <source>
        <dbReference type="Proteomes" id="UP000249115"/>
    </source>
</evidence>
<dbReference type="EMBL" id="QKZU01000001">
    <property type="protein sequence ID" value="PZX61132.1"/>
    <property type="molecule type" value="Genomic_DNA"/>
</dbReference>
<evidence type="ECO:0000256" key="1">
    <source>
        <dbReference type="ARBA" id="ARBA00022801"/>
    </source>
</evidence>
<dbReference type="Gene3D" id="3.40.50.1820">
    <property type="entry name" value="alpha/beta hydrolase"/>
    <property type="match status" value="1"/>
</dbReference>
<name>A0A2W7TCX7_9BACT</name>
<dbReference type="InterPro" id="IPR001375">
    <property type="entry name" value="Peptidase_S9_cat"/>
</dbReference>
<keyword evidence="3" id="KW-0732">Signal</keyword>
<comment type="caution">
    <text evidence="5">The sequence shown here is derived from an EMBL/GenBank/DDBJ whole genome shotgun (WGS) entry which is preliminary data.</text>
</comment>
<organism evidence="5 6">
    <name type="scientific">Algoriphagus ratkowskyi</name>
    <dbReference type="NCBI Taxonomy" id="57028"/>
    <lineage>
        <taxon>Bacteria</taxon>
        <taxon>Pseudomonadati</taxon>
        <taxon>Bacteroidota</taxon>
        <taxon>Cytophagia</taxon>
        <taxon>Cytophagales</taxon>
        <taxon>Cyclobacteriaceae</taxon>
        <taxon>Algoriphagus</taxon>
    </lineage>
</organism>
<feature type="domain" description="Peptidase S9 prolyl oligopeptidase catalytic" evidence="4">
    <location>
        <begin position="517"/>
        <end position="725"/>
    </location>
</feature>
<dbReference type="AlphaFoldDB" id="A0A2W7TCX7"/>
<keyword evidence="1" id="KW-0378">Hydrolase</keyword>
<dbReference type="GO" id="GO:0006508">
    <property type="term" value="P:proteolysis"/>
    <property type="evidence" value="ECO:0007669"/>
    <property type="project" value="InterPro"/>
</dbReference>
<feature type="signal peptide" evidence="3">
    <location>
        <begin position="1"/>
        <end position="29"/>
    </location>
</feature>
<feature type="chain" id="PRO_5015969687" evidence="3">
    <location>
        <begin position="30"/>
        <end position="728"/>
    </location>
</feature>
<evidence type="ECO:0000313" key="5">
    <source>
        <dbReference type="EMBL" id="PZX61132.1"/>
    </source>
</evidence>
<sequence length="728" mass="81400">MHINKPIIRMRLKNITVLSVLLLWSCLLAAQDKKPIQLSDMVKIVTVSDPEFMPDGKNVIFVKSFIETNKEKEYEYKSQVLMMDVANPEIVKVLNSPSYDLSSYSLSPDGKKLAFTKAWEGKSQVWILPLDGGEAQVLTSEKHGASGPTWSPDSKKILFSISMPMWAMEGAPSWTYPRPGREFGDEPNYAAIKDGLSKDSTKTDMDGNVAELRAWLAKNASKNDPTVIDRVNFLGERGLSTDISFRHLGVIDVATKKSEILTSGYQSFGGAAWSPDGTYILASSIKSEEHPDDIQDSDLYKINLSDKAISIFLQKENYRLSSPQFSPDGKLILISGQQTEDRAFNQSLIGTVKTDGSGLKWFTEELDRRVGDAKWSGDSKSVYFSGANEGGIALYRATVSNGKVNTVISGPVGINSFDVLGEKLVYSKTEVSNPSEIYAATIEGKNEKVLTHYNSVWLADRWVSQPIAHRFEQDGFNVDYWVMPPYGLKEGQKYPTLLEMHGGPTAMWGPGESSMWHEFQVLAGRGYGVVYANPRGSGGYGKSFQKGNYQDWGDGPAKDVLTALDKAGEEYSWIDEDQLVLTGGSYAGYLAAWIVGHDNRFKAALAQRGVYELTFFMGEGNAWRLVPNYFGYPWEEGVKEILEYNSPQTYVQNIETPLMIFHGDNDLRTGVRQSELLYKSLKILGKPVEYVRYPNEGHELSRSGAVHRRLDRMGRIVEFFERYVEHPN</sequence>
<dbReference type="InterPro" id="IPR011659">
    <property type="entry name" value="WD40"/>
</dbReference>
<dbReference type="InterPro" id="IPR011042">
    <property type="entry name" value="6-blade_b-propeller_TolB-like"/>
</dbReference>
<dbReference type="GO" id="GO:0004177">
    <property type="term" value="F:aminopeptidase activity"/>
    <property type="evidence" value="ECO:0007669"/>
    <property type="project" value="UniProtKB-KW"/>
</dbReference>
<gene>
    <name evidence="5" type="ORF">LV84_00120</name>
</gene>
<evidence type="ECO:0000256" key="3">
    <source>
        <dbReference type="SAM" id="SignalP"/>
    </source>
</evidence>
<proteinExistence type="predicted"/>
<dbReference type="PANTHER" id="PTHR42776:SF27">
    <property type="entry name" value="DIPEPTIDYL PEPTIDASE FAMILY MEMBER 6"/>
    <property type="match status" value="1"/>
</dbReference>
<dbReference type="SUPFAM" id="SSF53474">
    <property type="entry name" value="alpha/beta-Hydrolases"/>
    <property type="match status" value="1"/>
</dbReference>
<dbReference type="Proteomes" id="UP000249115">
    <property type="component" value="Unassembled WGS sequence"/>
</dbReference>
<keyword evidence="5" id="KW-0031">Aminopeptidase</keyword>
<keyword evidence="2" id="KW-0720">Serine protease</keyword>
<reference evidence="5 6" key="1">
    <citation type="submission" date="2018-06" db="EMBL/GenBank/DDBJ databases">
        <title>Genomic Encyclopedia of Archaeal and Bacterial Type Strains, Phase II (KMG-II): from individual species to whole genera.</title>
        <authorList>
            <person name="Goeker M."/>
        </authorList>
    </citation>
    <scope>NUCLEOTIDE SEQUENCE [LARGE SCALE GENOMIC DNA]</scope>
    <source>
        <strain evidence="5 6">DSM 22686</strain>
    </source>
</reference>
<dbReference type="Pfam" id="PF00326">
    <property type="entry name" value="Peptidase_S9"/>
    <property type="match status" value="1"/>
</dbReference>
<dbReference type="InterPro" id="IPR029058">
    <property type="entry name" value="AB_hydrolase_fold"/>
</dbReference>
<protein>
    <submittedName>
        <fullName evidence="5">Dipeptidyl aminopeptidase/acylaminoacyl peptidase</fullName>
    </submittedName>
</protein>
<dbReference type="PANTHER" id="PTHR42776">
    <property type="entry name" value="SERINE PEPTIDASE S9 FAMILY MEMBER"/>
    <property type="match status" value="1"/>
</dbReference>
<evidence type="ECO:0000256" key="2">
    <source>
        <dbReference type="ARBA" id="ARBA00022825"/>
    </source>
</evidence>
<dbReference type="Pfam" id="PF07676">
    <property type="entry name" value="PD40"/>
    <property type="match status" value="3"/>
</dbReference>
<dbReference type="GO" id="GO:0004252">
    <property type="term" value="F:serine-type endopeptidase activity"/>
    <property type="evidence" value="ECO:0007669"/>
    <property type="project" value="TreeGrafter"/>
</dbReference>
<keyword evidence="5" id="KW-0645">Protease</keyword>
<dbReference type="Gene3D" id="2.120.10.30">
    <property type="entry name" value="TolB, C-terminal domain"/>
    <property type="match status" value="2"/>
</dbReference>
<dbReference type="SUPFAM" id="SSF82171">
    <property type="entry name" value="DPP6 N-terminal domain-like"/>
    <property type="match status" value="1"/>
</dbReference>